<dbReference type="AlphaFoldDB" id="A0A1X0A6W4"/>
<evidence type="ECO:0000313" key="2">
    <source>
        <dbReference type="EMBL" id="ORA25742.1"/>
    </source>
</evidence>
<keyword evidence="1" id="KW-0732">Signal</keyword>
<organism evidence="2 3">
    <name type="scientific">Mycobacterium aquaticum</name>
    <dbReference type="NCBI Taxonomy" id="1927124"/>
    <lineage>
        <taxon>Bacteria</taxon>
        <taxon>Bacillati</taxon>
        <taxon>Actinomycetota</taxon>
        <taxon>Actinomycetes</taxon>
        <taxon>Mycobacteriales</taxon>
        <taxon>Mycobacteriaceae</taxon>
        <taxon>Mycobacterium</taxon>
    </lineage>
</organism>
<reference evidence="2 3" key="1">
    <citation type="submission" date="2017-02" db="EMBL/GenBank/DDBJ databases">
        <title>The new phylogeny of genus Mycobacterium.</title>
        <authorList>
            <person name="Tortoli E."/>
            <person name="Trovato A."/>
            <person name="Cirillo D.M."/>
        </authorList>
    </citation>
    <scope>NUCLEOTIDE SEQUENCE [LARGE SCALE GENOMIC DNA]</scope>
    <source>
        <strain evidence="2 3">RW6</strain>
    </source>
</reference>
<protein>
    <recommendedName>
        <fullName evidence="4">Ig-like domain-containing protein</fullName>
    </recommendedName>
</protein>
<accession>A0A1X0A6W4</accession>
<comment type="caution">
    <text evidence="2">The sequence shown here is derived from an EMBL/GenBank/DDBJ whole genome shotgun (WGS) entry which is preliminary data.</text>
</comment>
<sequence length="157" mass="16332">MTMTTRFMLIATAAAFAAMCVVSPAVAAADTRVHLQTPSGNIRCVLDISSTTDAPVALCQISDHTYVAGPSRDETTGAACPMGNAGRDFRLDAGRPAFLRCSYAALDGGAGVWETADDGQATSLGPITCVSEAARMTCTDTDSGHFFRVSPESYQLG</sequence>
<proteinExistence type="predicted"/>
<dbReference type="Proteomes" id="UP000192448">
    <property type="component" value="Unassembled WGS sequence"/>
</dbReference>
<evidence type="ECO:0008006" key="4">
    <source>
        <dbReference type="Google" id="ProtNLM"/>
    </source>
</evidence>
<feature type="chain" id="PRO_5012190943" description="Ig-like domain-containing protein" evidence="1">
    <location>
        <begin position="28"/>
        <end position="157"/>
    </location>
</feature>
<gene>
    <name evidence="2" type="ORF">BST13_32710</name>
</gene>
<evidence type="ECO:0000313" key="3">
    <source>
        <dbReference type="Proteomes" id="UP000192448"/>
    </source>
</evidence>
<dbReference type="STRING" id="1927124.BST13_32710"/>
<keyword evidence="3" id="KW-1185">Reference proteome</keyword>
<evidence type="ECO:0000256" key="1">
    <source>
        <dbReference type="SAM" id="SignalP"/>
    </source>
</evidence>
<name>A0A1X0A6W4_9MYCO</name>
<dbReference type="EMBL" id="MVHF01000052">
    <property type="protein sequence ID" value="ORA25742.1"/>
    <property type="molecule type" value="Genomic_DNA"/>
</dbReference>
<feature type="signal peptide" evidence="1">
    <location>
        <begin position="1"/>
        <end position="27"/>
    </location>
</feature>